<evidence type="ECO:0000313" key="3">
    <source>
        <dbReference type="Proteomes" id="UP000566813"/>
    </source>
</evidence>
<protein>
    <submittedName>
        <fullName evidence="2">Uncharacterized protein</fullName>
    </submittedName>
</protein>
<feature type="region of interest" description="Disordered" evidence="1">
    <location>
        <begin position="370"/>
        <end position="406"/>
    </location>
</feature>
<evidence type="ECO:0000256" key="1">
    <source>
        <dbReference type="SAM" id="MobiDB-lite"/>
    </source>
</evidence>
<keyword evidence="3" id="KW-1185">Reference proteome</keyword>
<dbReference type="RefSeq" id="WP_185663205.1">
    <property type="nucleotide sequence ID" value="NZ_JACLAW010000003.1"/>
</dbReference>
<evidence type="ECO:0000313" key="2">
    <source>
        <dbReference type="EMBL" id="MBC2664958.1"/>
    </source>
</evidence>
<proteinExistence type="predicted"/>
<reference evidence="2 3" key="1">
    <citation type="submission" date="2020-08" db="EMBL/GenBank/DDBJ databases">
        <title>The genome sequence of type strain Novosphingobium flavum NBRC 111647.</title>
        <authorList>
            <person name="Liu Y."/>
        </authorList>
    </citation>
    <scope>NUCLEOTIDE SEQUENCE [LARGE SCALE GENOMIC DNA]</scope>
    <source>
        <strain evidence="2 3">NBRC 111647</strain>
    </source>
</reference>
<comment type="caution">
    <text evidence="2">The sequence shown here is derived from an EMBL/GenBank/DDBJ whole genome shotgun (WGS) entry which is preliminary data.</text>
</comment>
<gene>
    <name evidence="2" type="ORF">H7F51_05480</name>
</gene>
<feature type="compositionally biased region" description="Basic and acidic residues" evidence="1">
    <location>
        <begin position="374"/>
        <end position="386"/>
    </location>
</feature>
<organism evidence="2 3">
    <name type="scientific">Novosphingobium flavum</name>
    <dbReference type="NCBI Taxonomy" id="1778672"/>
    <lineage>
        <taxon>Bacteria</taxon>
        <taxon>Pseudomonadati</taxon>
        <taxon>Pseudomonadota</taxon>
        <taxon>Alphaproteobacteria</taxon>
        <taxon>Sphingomonadales</taxon>
        <taxon>Sphingomonadaceae</taxon>
        <taxon>Novosphingobium</taxon>
    </lineage>
</organism>
<dbReference type="EMBL" id="JACLAW010000003">
    <property type="protein sequence ID" value="MBC2664958.1"/>
    <property type="molecule type" value="Genomic_DNA"/>
</dbReference>
<dbReference type="Proteomes" id="UP000566813">
    <property type="component" value="Unassembled WGS sequence"/>
</dbReference>
<accession>A0A7X1FQC6</accession>
<sequence length="473" mass="50944">MDTITIDGMDEHDFRYEIEDMLRLDRVDDALARLRALLEPYAGLGGILPARFLDISVNDVEFGGWQRLASRLGSYDRPNHPISAIGVALADARVLGGPGPSSGRLAPFIKTFYFSDDAYPFTDATRDDLLDGYTREGFGWQSDYQASDATLSIKGIDDLHGAIVELEDRLFDHPNPPEDYVRAGAIGACYLAVLIHQALRETIRRNGLPRPLCVLAACDGVYPFFDAPVAGSDECEAAPPVEAAPEDVWPNELEGARPADEDLEEAGSGEGSLLGIISRKGTKAPVMVLGEADMAEAARFNEMAAAQWGNVGAPEGEVLRSHGSAAPVLPEPLADDAGEGDWAAPQDMPEGGLFTLAGYAEDMYAGTELGDAPLDLRPEDEQAGDERAEDEQAGFEPAVSGRPDFRNWDYAKPDDADRVGGVLNPSGHSLRSRFVAEPPVATVSLSDRLRALLGRIRLAIAGLMQRRRGAPED</sequence>
<dbReference type="AlphaFoldDB" id="A0A7X1FQC6"/>
<name>A0A7X1FQC6_9SPHN</name>